<dbReference type="PANTHER" id="PTHR11620">
    <property type="entry name" value="60S RIBOSOMAL PROTEIN L23A"/>
    <property type="match status" value="1"/>
</dbReference>
<dbReference type="Proteomes" id="UP000000504">
    <property type="component" value="Chromosome"/>
</dbReference>
<dbReference type="PROSITE" id="PS00050">
    <property type="entry name" value="RIBOSOMAL_L23"/>
    <property type="match status" value="1"/>
</dbReference>
<evidence type="ECO:0000313" key="9">
    <source>
        <dbReference type="Proteomes" id="UP000000504"/>
    </source>
</evidence>
<proteinExistence type="inferred from homology"/>
<keyword evidence="5 6" id="KW-0687">Ribonucleoprotein</keyword>
<dbReference type="KEGG" id="men:MEPCIT_391"/>
<dbReference type="AlphaFoldDB" id="F7XY41"/>
<dbReference type="HAMAP" id="MF_01369_B">
    <property type="entry name" value="Ribosomal_uL23_B"/>
    <property type="match status" value="1"/>
</dbReference>
<keyword evidence="4 6" id="KW-0689">Ribosomal protein</keyword>
<dbReference type="HOGENOM" id="CLU_037562_3_1_6"/>
<evidence type="ECO:0000256" key="6">
    <source>
        <dbReference type="HAMAP-Rule" id="MF_01369"/>
    </source>
</evidence>
<evidence type="ECO:0000313" key="8">
    <source>
        <dbReference type="EMBL" id="AEI75017.1"/>
    </source>
</evidence>
<dbReference type="InterPro" id="IPR013025">
    <property type="entry name" value="Ribosomal_uL23-like"/>
</dbReference>
<dbReference type="eggNOG" id="COG0089">
    <property type="taxonomic scope" value="Bacteria"/>
</dbReference>
<reference key="1">
    <citation type="submission" date="2010-09" db="EMBL/GenBank/DDBJ databases">
        <title>An interdependent metabolic patchwork in the nested three-way symbiosis of mealybugs.</title>
        <authorList>
            <person name="McCutcheon J.P."/>
            <person name="von Dohlen C.D."/>
        </authorList>
    </citation>
    <scope>NUCLEOTIDE SEQUENCE</scope>
    <source>
        <strain>PCIT</strain>
    </source>
</reference>
<dbReference type="FunFam" id="3.30.70.330:FF:000001">
    <property type="entry name" value="50S ribosomal protein L23"/>
    <property type="match status" value="1"/>
</dbReference>
<comment type="function">
    <text evidence="6">One of the early assembly proteins it binds 23S rRNA. One of the proteins that surrounds the polypeptide exit tunnel on the outside of the ribosome. Forms the main docking site for trigger factor binding to the ribosome.</text>
</comment>
<gene>
    <name evidence="6 8" type="primary">rplW</name>
    <name evidence="8" type="ordered locus">MEPCIT_391</name>
</gene>
<name>F7XY41_MOREP</name>
<dbReference type="InterPro" id="IPR001014">
    <property type="entry name" value="Ribosomal_uL23_CS"/>
</dbReference>
<dbReference type="STRING" id="903503.MEPCIT_391"/>
<sequence>MISEERLLKVLCAPHVSEKSSPAMGKHNTIVIKVLKDATKKTIKTAVNKLFGIEVNNVRTLVVKGKTKRQGKLIGCRSDWKKAYITLKAGEKLDFIGGSAEISRRSKNHGNG</sequence>
<dbReference type="EMBL" id="CP002243">
    <property type="protein sequence ID" value="AEI75017.1"/>
    <property type="molecule type" value="Genomic_DNA"/>
</dbReference>
<dbReference type="NCBIfam" id="NF004359">
    <property type="entry name" value="PRK05738.1-3"/>
    <property type="match status" value="1"/>
</dbReference>
<dbReference type="RefSeq" id="WP_013975767.1">
    <property type="nucleotide sequence ID" value="NC_015735.1"/>
</dbReference>
<evidence type="ECO:0000256" key="1">
    <source>
        <dbReference type="ARBA" id="ARBA00006700"/>
    </source>
</evidence>
<organism evidence="8 9">
    <name type="scientific">Moranella endobia (strain PCIT)</name>
    <dbReference type="NCBI Taxonomy" id="903503"/>
    <lineage>
        <taxon>Bacteria</taxon>
        <taxon>Pseudomonadati</taxon>
        <taxon>Pseudomonadota</taxon>
        <taxon>Gammaproteobacteria</taxon>
        <taxon>Enterobacterales</taxon>
        <taxon>Enterobacteriaceae</taxon>
        <taxon>Candidatus Moranella</taxon>
    </lineage>
</organism>
<dbReference type="GO" id="GO:0019843">
    <property type="term" value="F:rRNA binding"/>
    <property type="evidence" value="ECO:0007669"/>
    <property type="project" value="UniProtKB-UniRule"/>
</dbReference>
<dbReference type="Gene3D" id="3.30.70.330">
    <property type="match status" value="1"/>
</dbReference>
<dbReference type="InterPro" id="IPR012678">
    <property type="entry name" value="Ribosomal_uL23/eL15/eS24_sf"/>
</dbReference>
<evidence type="ECO:0000256" key="4">
    <source>
        <dbReference type="ARBA" id="ARBA00022980"/>
    </source>
</evidence>
<evidence type="ECO:0000256" key="3">
    <source>
        <dbReference type="ARBA" id="ARBA00022884"/>
    </source>
</evidence>
<comment type="subunit">
    <text evidence="6">Part of the 50S ribosomal subunit. Contacts protein L29, and trigger factor when it is bound to the ribosome.</text>
</comment>
<dbReference type="OrthoDB" id="9793353at2"/>
<keyword evidence="2 6" id="KW-0699">rRNA-binding</keyword>
<accession>F7XY41</accession>
<dbReference type="GO" id="GO:0003735">
    <property type="term" value="F:structural constituent of ribosome"/>
    <property type="evidence" value="ECO:0007669"/>
    <property type="project" value="InterPro"/>
</dbReference>
<dbReference type="GO" id="GO:0006412">
    <property type="term" value="P:translation"/>
    <property type="evidence" value="ECO:0007669"/>
    <property type="project" value="UniProtKB-UniRule"/>
</dbReference>
<protein>
    <recommendedName>
        <fullName evidence="6">Large ribosomal subunit protein uL23</fullName>
    </recommendedName>
</protein>
<dbReference type="NCBIfam" id="NF004358">
    <property type="entry name" value="PRK05738.1-1"/>
    <property type="match status" value="1"/>
</dbReference>
<dbReference type="GO" id="GO:0005840">
    <property type="term" value="C:ribosome"/>
    <property type="evidence" value="ECO:0007669"/>
    <property type="project" value="UniProtKB-KW"/>
</dbReference>
<keyword evidence="3 6" id="KW-0694">RNA-binding</keyword>
<dbReference type="SUPFAM" id="SSF54189">
    <property type="entry name" value="Ribosomal proteins S24e, L23 and L15e"/>
    <property type="match status" value="1"/>
</dbReference>
<keyword evidence="9" id="KW-1185">Reference proteome</keyword>
<evidence type="ECO:0000256" key="5">
    <source>
        <dbReference type="ARBA" id="ARBA00023274"/>
    </source>
</evidence>
<dbReference type="InterPro" id="IPR012677">
    <property type="entry name" value="Nucleotide-bd_a/b_plait_sf"/>
</dbReference>
<comment type="similarity">
    <text evidence="1 6 7">Belongs to the universal ribosomal protein uL23 family.</text>
</comment>
<evidence type="ECO:0000256" key="7">
    <source>
        <dbReference type="RuleBase" id="RU003934"/>
    </source>
</evidence>
<evidence type="ECO:0000256" key="2">
    <source>
        <dbReference type="ARBA" id="ARBA00022730"/>
    </source>
</evidence>
<reference evidence="8 9" key="2">
    <citation type="journal article" date="2011" name="Curr. Biol.">
        <title>An interdependent metabolic patchwork in the nested symbiosis of mealybugs.</title>
        <authorList>
            <person name="McCutcheon J.P."/>
            <person name="von Dohlen C.D."/>
        </authorList>
    </citation>
    <scope>NUCLEOTIDE SEQUENCE [LARGE SCALE GENOMIC DNA]</scope>
    <source>
        <strain evidence="8 9">PCIT</strain>
    </source>
</reference>
<dbReference type="Pfam" id="PF00276">
    <property type="entry name" value="Ribosomal_L23"/>
    <property type="match status" value="1"/>
</dbReference>
<dbReference type="NCBIfam" id="NF004363">
    <property type="entry name" value="PRK05738.2-4"/>
    <property type="match status" value="1"/>
</dbReference>
<dbReference type="GO" id="GO:1990904">
    <property type="term" value="C:ribonucleoprotein complex"/>
    <property type="evidence" value="ECO:0007669"/>
    <property type="project" value="UniProtKB-KW"/>
</dbReference>